<feature type="non-terminal residue" evidence="1">
    <location>
        <position position="137"/>
    </location>
</feature>
<gene>
    <name evidence="1" type="ORF">IFR04_014344</name>
</gene>
<proteinExistence type="predicted"/>
<dbReference type="AlphaFoldDB" id="A0A8H7T5C3"/>
<dbReference type="Proteomes" id="UP000664132">
    <property type="component" value="Unassembled WGS sequence"/>
</dbReference>
<comment type="caution">
    <text evidence="1">The sequence shown here is derived from an EMBL/GenBank/DDBJ whole genome shotgun (WGS) entry which is preliminary data.</text>
</comment>
<keyword evidence="2" id="KW-1185">Reference proteome</keyword>
<evidence type="ECO:0000313" key="2">
    <source>
        <dbReference type="Proteomes" id="UP000664132"/>
    </source>
</evidence>
<dbReference type="OrthoDB" id="10017208at2759"/>
<organism evidence="1 2">
    <name type="scientific">Cadophora malorum</name>
    <dbReference type="NCBI Taxonomy" id="108018"/>
    <lineage>
        <taxon>Eukaryota</taxon>
        <taxon>Fungi</taxon>
        <taxon>Dikarya</taxon>
        <taxon>Ascomycota</taxon>
        <taxon>Pezizomycotina</taxon>
        <taxon>Leotiomycetes</taxon>
        <taxon>Helotiales</taxon>
        <taxon>Ploettnerulaceae</taxon>
        <taxon>Cadophora</taxon>
    </lineage>
</organism>
<accession>A0A8H7T5C3</accession>
<evidence type="ECO:0000313" key="1">
    <source>
        <dbReference type="EMBL" id="KAG4412533.1"/>
    </source>
</evidence>
<sequence>MHNRDFRTTTTTPITEEQFITTGLNGSLMLSKLSTPGNIGWKLIQLAHPHTIISWIMFCPPQPLDLRSDEEQIQDLKKEIDGSKTSRSKEEILKMRMEYRVLNERFLGRGYEARFWELWGLATDEGWQRRGLAGRLV</sequence>
<protein>
    <submittedName>
        <fullName evidence="1">Uncharacterized protein</fullName>
    </submittedName>
</protein>
<dbReference type="EMBL" id="JAFJYH010000371">
    <property type="protein sequence ID" value="KAG4412533.1"/>
    <property type="molecule type" value="Genomic_DNA"/>
</dbReference>
<name>A0A8H7T5C3_9HELO</name>
<reference evidence="1" key="1">
    <citation type="submission" date="2021-02" db="EMBL/GenBank/DDBJ databases">
        <title>Genome sequence Cadophora malorum strain M34.</title>
        <authorList>
            <person name="Stefanovic E."/>
            <person name="Vu D."/>
            <person name="Scully C."/>
            <person name="Dijksterhuis J."/>
            <person name="Roader J."/>
            <person name="Houbraken J."/>
        </authorList>
    </citation>
    <scope>NUCLEOTIDE SEQUENCE</scope>
    <source>
        <strain evidence="1">M34</strain>
    </source>
</reference>